<keyword evidence="8" id="KW-1185">Reference proteome</keyword>
<dbReference type="EMBL" id="JACIDB010000019">
    <property type="protein sequence ID" value="MBB3877485.1"/>
    <property type="molecule type" value="Genomic_DNA"/>
</dbReference>
<feature type="transmembrane region" description="Helical" evidence="5">
    <location>
        <begin position="105"/>
        <end position="132"/>
    </location>
</feature>
<dbReference type="InterPro" id="IPR051788">
    <property type="entry name" value="MFS_Transporter"/>
</dbReference>
<dbReference type="RefSeq" id="WP_125471583.1">
    <property type="nucleotide sequence ID" value="NZ_JACIDB010000019.1"/>
</dbReference>
<dbReference type="Gene3D" id="1.20.1250.20">
    <property type="entry name" value="MFS general substrate transporter like domains"/>
    <property type="match status" value="1"/>
</dbReference>
<proteinExistence type="predicted"/>
<dbReference type="PANTHER" id="PTHR23514:SF13">
    <property type="entry name" value="INNER MEMBRANE PROTEIN YBJJ"/>
    <property type="match status" value="1"/>
</dbReference>
<dbReference type="PANTHER" id="PTHR23514">
    <property type="entry name" value="BYPASS OF STOP CODON PROTEIN 6"/>
    <property type="match status" value="1"/>
</dbReference>
<dbReference type="GO" id="GO:0022857">
    <property type="term" value="F:transmembrane transporter activity"/>
    <property type="evidence" value="ECO:0007669"/>
    <property type="project" value="InterPro"/>
</dbReference>
<keyword evidence="4 5" id="KW-0472">Membrane</keyword>
<evidence type="ECO:0000259" key="6">
    <source>
        <dbReference type="PROSITE" id="PS50850"/>
    </source>
</evidence>
<feature type="transmembrane region" description="Helical" evidence="5">
    <location>
        <begin position="153"/>
        <end position="178"/>
    </location>
</feature>
<evidence type="ECO:0000256" key="3">
    <source>
        <dbReference type="ARBA" id="ARBA00022989"/>
    </source>
</evidence>
<protein>
    <submittedName>
        <fullName evidence="7">MFS family arabinose efflux permease</fullName>
    </submittedName>
</protein>
<name>A0AAW3TWJ2_9SPHN</name>
<dbReference type="SUPFAM" id="SSF103473">
    <property type="entry name" value="MFS general substrate transporter"/>
    <property type="match status" value="1"/>
</dbReference>
<dbReference type="Proteomes" id="UP000528945">
    <property type="component" value="Unassembled WGS sequence"/>
</dbReference>
<dbReference type="PROSITE" id="PS50850">
    <property type="entry name" value="MFS"/>
    <property type="match status" value="1"/>
</dbReference>
<gene>
    <name evidence="7" type="ORF">GGR47_003753</name>
</gene>
<dbReference type="InterPro" id="IPR036259">
    <property type="entry name" value="MFS_trans_sf"/>
</dbReference>
<organism evidence="7 8">
    <name type="scientific">Sphingomonas aquatilis</name>
    <dbReference type="NCBI Taxonomy" id="93063"/>
    <lineage>
        <taxon>Bacteria</taxon>
        <taxon>Pseudomonadati</taxon>
        <taxon>Pseudomonadota</taxon>
        <taxon>Alphaproteobacteria</taxon>
        <taxon>Sphingomonadales</taxon>
        <taxon>Sphingomonadaceae</taxon>
        <taxon>Sphingomonas</taxon>
    </lineage>
</organism>
<evidence type="ECO:0000256" key="1">
    <source>
        <dbReference type="ARBA" id="ARBA00004141"/>
    </source>
</evidence>
<comment type="caution">
    <text evidence="7">The sequence shown here is derived from an EMBL/GenBank/DDBJ whole genome shotgun (WGS) entry which is preliminary data.</text>
</comment>
<feature type="transmembrane region" description="Helical" evidence="5">
    <location>
        <begin position="184"/>
        <end position="204"/>
    </location>
</feature>
<accession>A0AAW3TWJ2</accession>
<dbReference type="InterPro" id="IPR020846">
    <property type="entry name" value="MFS_dom"/>
</dbReference>
<keyword evidence="3 5" id="KW-1133">Transmembrane helix</keyword>
<feature type="transmembrane region" description="Helical" evidence="5">
    <location>
        <begin position="30"/>
        <end position="56"/>
    </location>
</feature>
<evidence type="ECO:0000256" key="5">
    <source>
        <dbReference type="SAM" id="Phobius"/>
    </source>
</evidence>
<evidence type="ECO:0000256" key="2">
    <source>
        <dbReference type="ARBA" id="ARBA00022692"/>
    </source>
</evidence>
<evidence type="ECO:0000256" key="4">
    <source>
        <dbReference type="ARBA" id="ARBA00023136"/>
    </source>
</evidence>
<evidence type="ECO:0000313" key="7">
    <source>
        <dbReference type="EMBL" id="MBB3877485.1"/>
    </source>
</evidence>
<comment type="subcellular location">
    <subcellularLocation>
        <location evidence="1">Membrane</location>
        <topology evidence="1">Multi-pass membrane protein</topology>
    </subcellularLocation>
</comment>
<evidence type="ECO:0000313" key="8">
    <source>
        <dbReference type="Proteomes" id="UP000528945"/>
    </source>
</evidence>
<dbReference type="AlphaFoldDB" id="A0AAW3TWJ2"/>
<feature type="domain" description="Major facilitator superfamily (MFS) profile" evidence="6">
    <location>
        <begin position="30"/>
        <end position="209"/>
    </location>
</feature>
<reference evidence="7 8" key="1">
    <citation type="submission" date="2020-08" db="EMBL/GenBank/DDBJ databases">
        <title>Genomic Encyclopedia of Type Strains, Phase IV (KMG-IV): sequencing the most valuable type-strain genomes for metagenomic binning, comparative biology and taxonomic classification.</title>
        <authorList>
            <person name="Goeker M."/>
        </authorList>
    </citation>
    <scope>NUCLEOTIDE SEQUENCE [LARGE SCALE GENOMIC DNA]</scope>
    <source>
        <strain evidence="7 8">DSM 15581</strain>
    </source>
</reference>
<sequence>MLAALAFAASRFIVTPRAEQAPLFVVPRGIVVLLALLAAITFLTEGAILDWGALLLAGKGLLAPDQAGLGYSVFAIAMTAGRLTGDRVVARIGDRQTMFWGGLLALMGYGIMLLAPVAVVAMLGLMLIGLGASNTVPVLFRQAGAQNAMPPELAVASITTVGYAGILAGPAAIGFVAGHTGLTAAFWMLAALLCLVPLCARAAVAKASA</sequence>
<keyword evidence="2 5" id="KW-0812">Transmembrane</keyword>
<feature type="transmembrane region" description="Helical" evidence="5">
    <location>
        <begin position="68"/>
        <end position="85"/>
    </location>
</feature>
<dbReference type="GO" id="GO:0016020">
    <property type="term" value="C:membrane"/>
    <property type="evidence" value="ECO:0007669"/>
    <property type="project" value="UniProtKB-SubCell"/>
</dbReference>